<comment type="pathway">
    <text evidence="10">Carbohydrate degradation.</text>
</comment>
<comment type="cofactor">
    <cofactor evidence="5">
        <name>Fe(2+)</name>
        <dbReference type="ChEBI" id="CHEBI:29033"/>
    </cofactor>
</comment>
<comment type="catalytic activity">
    <reaction evidence="1 10 11">
        <text>D-ribulose 5-phosphate = D-xylulose 5-phosphate</text>
        <dbReference type="Rhea" id="RHEA:13677"/>
        <dbReference type="ChEBI" id="CHEBI:57737"/>
        <dbReference type="ChEBI" id="CHEBI:58121"/>
        <dbReference type="EC" id="5.1.3.1"/>
    </reaction>
</comment>
<dbReference type="GO" id="GO:0004750">
    <property type="term" value="F:D-ribulose-phosphate 3-epimerase activity"/>
    <property type="evidence" value="ECO:0007669"/>
    <property type="project" value="UniProtKB-EC"/>
</dbReference>
<reference evidence="12" key="1">
    <citation type="submission" date="2023-04" db="EMBL/GenBank/DDBJ databases">
        <title>Genomic diversity of scab-causing Streptomyces spp. in the province of Quebec, Canada.</title>
        <authorList>
            <person name="Biessy A."/>
            <person name="Cadieux M."/>
            <person name="Ciotola M."/>
            <person name="Filion M."/>
        </authorList>
    </citation>
    <scope>NUCLEOTIDE SEQUENCE</scope>
    <source>
        <strain evidence="12">B21-115</strain>
    </source>
</reference>
<dbReference type="SUPFAM" id="SSF51366">
    <property type="entry name" value="Ribulose-phoshate binding barrel"/>
    <property type="match status" value="1"/>
</dbReference>
<comment type="function">
    <text evidence="10">Catalyzes the reversible epimerization of D-ribulose 5-phosphate to D-xylulose 5-phosphate.</text>
</comment>
<dbReference type="InterPro" id="IPR000056">
    <property type="entry name" value="Ribul_P_3_epim-like"/>
</dbReference>
<dbReference type="HAMAP" id="MF_02227">
    <property type="entry name" value="RPE"/>
    <property type="match status" value="1"/>
</dbReference>
<dbReference type="InterPro" id="IPR026019">
    <property type="entry name" value="Ribul_P_3_epim"/>
</dbReference>
<feature type="active site" description="Proton donor" evidence="10">
    <location>
        <position position="180"/>
    </location>
</feature>
<dbReference type="PANTHER" id="PTHR11749">
    <property type="entry name" value="RIBULOSE-5-PHOSPHATE-3-EPIMERASE"/>
    <property type="match status" value="1"/>
</dbReference>
<keyword evidence="9 10" id="KW-0413">Isomerase</keyword>
<feature type="binding site" evidence="10">
    <location>
        <begin position="202"/>
        <end position="203"/>
    </location>
    <ligand>
        <name>substrate</name>
    </ligand>
</feature>
<dbReference type="EMBL" id="JARULZ010000003">
    <property type="protein sequence ID" value="MEH0639688.1"/>
    <property type="molecule type" value="Genomic_DNA"/>
</dbReference>
<dbReference type="EC" id="5.1.3.1" evidence="7 10"/>
<dbReference type="NCBIfam" id="NF004076">
    <property type="entry name" value="PRK05581.1-4"/>
    <property type="match status" value="1"/>
</dbReference>
<evidence type="ECO:0000256" key="3">
    <source>
        <dbReference type="ARBA" id="ARBA00001941"/>
    </source>
</evidence>
<keyword evidence="8 10" id="KW-0479">Metal-binding</keyword>
<accession>A0ABU8B1F3</accession>
<dbReference type="Proteomes" id="UP001310290">
    <property type="component" value="Unassembled WGS sequence"/>
</dbReference>
<comment type="similarity">
    <text evidence="6 10 11">Belongs to the ribulose-phosphate 3-epimerase family.</text>
</comment>
<dbReference type="NCBIfam" id="TIGR01163">
    <property type="entry name" value="rpe"/>
    <property type="match status" value="1"/>
</dbReference>
<dbReference type="CDD" id="cd00429">
    <property type="entry name" value="RPE"/>
    <property type="match status" value="1"/>
</dbReference>
<comment type="cofactor">
    <cofactor evidence="10">
        <name>a divalent metal cation</name>
        <dbReference type="ChEBI" id="CHEBI:60240"/>
    </cofactor>
    <text evidence="10">Binds 1 divalent metal cation per subunit.</text>
</comment>
<feature type="binding site" evidence="10">
    <location>
        <position position="71"/>
    </location>
    <ligand>
        <name>substrate</name>
    </ligand>
</feature>
<comment type="cofactor">
    <cofactor evidence="3">
        <name>Co(2+)</name>
        <dbReference type="ChEBI" id="CHEBI:48828"/>
    </cofactor>
</comment>
<evidence type="ECO:0000256" key="7">
    <source>
        <dbReference type="ARBA" id="ARBA00013188"/>
    </source>
</evidence>
<protein>
    <recommendedName>
        <fullName evidence="7 10">Ribulose-phosphate 3-epimerase</fullName>
        <ecNumber evidence="7 10">5.1.3.1</ecNumber>
    </recommendedName>
</protein>
<evidence type="ECO:0000256" key="1">
    <source>
        <dbReference type="ARBA" id="ARBA00001782"/>
    </source>
</evidence>
<feature type="active site" description="Proton acceptor" evidence="10">
    <location>
        <position position="40"/>
    </location>
</feature>
<dbReference type="InterPro" id="IPR013785">
    <property type="entry name" value="Aldolase_TIM"/>
</dbReference>
<evidence type="ECO:0000256" key="9">
    <source>
        <dbReference type="ARBA" id="ARBA00023235"/>
    </source>
</evidence>
<proteinExistence type="inferred from homology"/>
<dbReference type="Gene3D" id="3.20.20.70">
    <property type="entry name" value="Aldolase class I"/>
    <property type="match status" value="1"/>
</dbReference>
<evidence type="ECO:0000256" key="10">
    <source>
        <dbReference type="HAMAP-Rule" id="MF_02227"/>
    </source>
</evidence>
<comment type="caution">
    <text evidence="12">The sequence shown here is derived from an EMBL/GenBank/DDBJ whole genome shotgun (WGS) entry which is preliminary data.</text>
</comment>
<evidence type="ECO:0000313" key="13">
    <source>
        <dbReference type="Proteomes" id="UP001310290"/>
    </source>
</evidence>
<gene>
    <name evidence="10 12" type="primary">rpe</name>
    <name evidence="12" type="ORF">QBA35_41900</name>
</gene>
<keyword evidence="13" id="KW-1185">Reference proteome</keyword>
<feature type="binding site" evidence="10">
    <location>
        <begin position="180"/>
        <end position="182"/>
    </location>
    <ligand>
        <name>substrate</name>
    </ligand>
</feature>
<sequence length="243" mass="25928">MAPTALPPRIVPSVLPADFSRLGEECRLLEEAGVDRIQWDVMDGVFVPNMTMGPDVIASVRPLVNLGFEAHLMVEEPDRMLPHWVRAGCEIVIVHAEATRHLHRTLGAIGELGARAGVALNPATPLSEVEHVLDLVDLLLVMTVDPGWGGQSYLTSMEPKIAQARAMIARTGREIELEVDGGIGRSTIAGAARAGATTFCAGSALFSERGRLSEEVTTLRSLAAAAPHDAQAYGPQENIEEAA</sequence>
<evidence type="ECO:0000256" key="4">
    <source>
        <dbReference type="ARBA" id="ARBA00001947"/>
    </source>
</evidence>
<dbReference type="GeneID" id="96268515"/>
<feature type="binding site" evidence="10">
    <location>
        <position position="13"/>
    </location>
    <ligand>
        <name>substrate</name>
    </ligand>
</feature>
<dbReference type="PIRSF" id="PIRSF001461">
    <property type="entry name" value="RPE"/>
    <property type="match status" value="1"/>
</dbReference>
<comment type="cofactor">
    <cofactor evidence="2">
        <name>Mn(2+)</name>
        <dbReference type="ChEBI" id="CHEBI:29035"/>
    </cofactor>
</comment>
<evidence type="ECO:0000256" key="11">
    <source>
        <dbReference type="PIRNR" id="PIRNR001461"/>
    </source>
</evidence>
<dbReference type="RefSeq" id="WP_078531378.1">
    <property type="nucleotide sequence ID" value="NZ_JARULZ010000003.1"/>
</dbReference>
<comment type="caution">
    <text evidence="10">Lacks conserved residue(s) required for the propagation of feature annotation.</text>
</comment>
<evidence type="ECO:0000313" key="12">
    <source>
        <dbReference type="EMBL" id="MEH0639688.1"/>
    </source>
</evidence>
<evidence type="ECO:0000256" key="6">
    <source>
        <dbReference type="ARBA" id="ARBA00009541"/>
    </source>
</evidence>
<evidence type="ECO:0000256" key="5">
    <source>
        <dbReference type="ARBA" id="ARBA00001954"/>
    </source>
</evidence>
<evidence type="ECO:0000256" key="2">
    <source>
        <dbReference type="ARBA" id="ARBA00001936"/>
    </source>
</evidence>
<dbReference type="InterPro" id="IPR011060">
    <property type="entry name" value="RibuloseP-bd_barrel"/>
</dbReference>
<comment type="cofactor">
    <cofactor evidence="4">
        <name>Zn(2+)</name>
        <dbReference type="ChEBI" id="CHEBI:29105"/>
    </cofactor>
</comment>
<organism evidence="12 13">
    <name type="scientific">Streptomyces bottropensis</name>
    <dbReference type="NCBI Taxonomy" id="42235"/>
    <lineage>
        <taxon>Bacteria</taxon>
        <taxon>Bacillati</taxon>
        <taxon>Actinomycetota</taxon>
        <taxon>Actinomycetes</taxon>
        <taxon>Kitasatosporales</taxon>
        <taxon>Streptomycetaceae</taxon>
        <taxon>Streptomyces</taxon>
    </lineage>
</organism>
<keyword evidence="10 11" id="KW-0119">Carbohydrate metabolism</keyword>
<name>A0ABU8B1F3_9ACTN</name>
<dbReference type="Pfam" id="PF00834">
    <property type="entry name" value="Ribul_P_3_epim"/>
    <property type="match status" value="1"/>
</dbReference>
<evidence type="ECO:0000256" key="8">
    <source>
        <dbReference type="ARBA" id="ARBA00022723"/>
    </source>
</evidence>